<proteinExistence type="predicted"/>
<name>A0ABU5UHB3_9CYAN</name>
<evidence type="ECO:0000313" key="2">
    <source>
        <dbReference type="Proteomes" id="UP001302120"/>
    </source>
</evidence>
<dbReference type="EMBL" id="JAYGHG010000030">
    <property type="protein sequence ID" value="MEA5582874.1"/>
    <property type="molecule type" value="Genomic_DNA"/>
</dbReference>
<comment type="caution">
    <text evidence="1">The sequence shown here is derived from an EMBL/GenBank/DDBJ whole genome shotgun (WGS) entry which is preliminary data.</text>
</comment>
<dbReference type="Proteomes" id="UP001302120">
    <property type="component" value="Unassembled WGS sequence"/>
</dbReference>
<dbReference type="RefSeq" id="WP_323197187.1">
    <property type="nucleotide sequence ID" value="NZ_JAYGHG010000030.1"/>
</dbReference>
<evidence type="ECO:0000313" key="1">
    <source>
        <dbReference type="EMBL" id="MEA5582874.1"/>
    </source>
</evidence>
<protein>
    <submittedName>
        <fullName evidence="1">Uncharacterized protein</fullName>
    </submittedName>
</protein>
<accession>A0ABU5UHB3</accession>
<keyword evidence="2" id="KW-1185">Reference proteome</keyword>
<organism evidence="1 2">
    <name type="scientific">Nodularia harveyana UHCC-0300</name>
    <dbReference type="NCBI Taxonomy" id="2974287"/>
    <lineage>
        <taxon>Bacteria</taxon>
        <taxon>Bacillati</taxon>
        <taxon>Cyanobacteriota</taxon>
        <taxon>Cyanophyceae</taxon>
        <taxon>Nostocales</taxon>
        <taxon>Nodulariaceae</taxon>
        <taxon>Nodularia</taxon>
    </lineage>
</organism>
<sequence length="44" mass="4934">MTIINALVGLTFNHQSRLNVSRQQSELLRVKIDLGKMPSSNLPL</sequence>
<reference evidence="1 2" key="1">
    <citation type="submission" date="2023-12" db="EMBL/GenBank/DDBJ databases">
        <title>Baltic Sea Cyanobacteria.</title>
        <authorList>
            <person name="Delbaje E."/>
            <person name="Fewer D.P."/>
            <person name="Shishido T.K."/>
        </authorList>
    </citation>
    <scope>NUCLEOTIDE SEQUENCE [LARGE SCALE GENOMIC DNA]</scope>
    <source>
        <strain evidence="1 2">UHCC-0300</strain>
    </source>
</reference>
<gene>
    <name evidence="1" type="ORF">VB620_16180</name>
</gene>